<proteinExistence type="predicted"/>
<comment type="caution">
    <text evidence="2">The sequence shown here is derived from an EMBL/GenBank/DDBJ whole genome shotgun (WGS) entry which is preliminary data.</text>
</comment>
<evidence type="ECO:0000313" key="2">
    <source>
        <dbReference type="EMBL" id="NYS24228.1"/>
    </source>
</evidence>
<evidence type="ECO:0000313" key="3">
    <source>
        <dbReference type="Proteomes" id="UP000529417"/>
    </source>
</evidence>
<keyword evidence="3" id="KW-1185">Reference proteome</keyword>
<evidence type="ECO:0000256" key="1">
    <source>
        <dbReference type="SAM" id="SignalP"/>
    </source>
</evidence>
<gene>
    <name evidence="2" type="ORF">HUK65_04415</name>
</gene>
<dbReference type="RefSeq" id="WP_179904932.1">
    <property type="nucleotide sequence ID" value="NZ_JACBXS010000006.1"/>
</dbReference>
<accession>A0A7Z0HXQ5</accession>
<keyword evidence="1" id="KW-0732">Signal</keyword>
<feature type="signal peptide" evidence="1">
    <location>
        <begin position="1"/>
        <end position="26"/>
    </location>
</feature>
<organism evidence="2 3">
    <name type="scientific">Rhabdonatronobacter sediminivivens</name>
    <dbReference type="NCBI Taxonomy" id="2743469"/>
    <lineage>
        <taxon>Bacteria</taxon>
        <taxon>Pseudomonadati</taxon>
        <taxon>Pseudomonadota</taxon>
        <taxon>Alphaproteobacteria</taxon>
        <taxon>Rhodobacterales</taxon>
        <taxon>Paracoccaceae</taxon>
        <taxon>Rhabdonatronobacter</taxon>
    </lineage>
</organism>
<dbReference type="AlphaFoldDB" id="A0A7Z0HXQ5"/>
<reference evidence="2 3" key="1">
    <citation type="journal article" date="2000" name="Arch. Microbiol.">
        <title>Rhodobaca bogoriensis gen. nov. and sp. nov., an alkaliphilic purple nonsulfur bacterium from African Rift Valley soda lakes.</title>
        <authorList>
            <person name="Milford A.D."/>
            <person name="Achenbach L.A."/>
            <person name="Jung D.O."/>
            <person name="Madigan M.T."/>
        </authorList>
    </citation>
    <scope>NUCLEOTIDE SEQUENCE [LARGE SCALE GENOMIC DNA]</scope>
    <source>
        <strain evidence="2 3">2376</strain>
    </source>
</reference>
<name>A0A7Z0HXQ5_9RHOB</name>
<dbReference type="Proteomes" id="UP000529417">
    <property type="component" value="Unassembled WGS sequence"/>
</dbReference>
<dbReference type="EMBL" id="JACBXS010000006">
    <property type="protein sequence ID" value="NYS24228.1"/>
    <property type="molecule type" value="Genomic_DNA"/>
</dbReference>
<feature type="chain" id="PRO_5030956439" evidence="1">
    <location>
        <begin position="27"/>
        <end position="136"/>
    </location>
</feature>
<sequence length="136" mass="13727">MRVTAPRPAIAALSLTAALAATPAIAAETETYTLADSTVTVHAHEFLTPEELDTLRLVGNDPQALALFMGDGPGHGAIAVAPAQGFIRDGMPAQGVAALAQLPDPDTARDAALSMCEAERSGGPSCVVVLELAPAG</sequence>
<protein>
    <submittedName>
        <fullName evidence="2">Uncharacterized protein</fullName>
    </submittedName>
</protein>